<evidence type="ECO:0008006" key="4">
    <source>
        <dbReference type="Google" id="ProtNLM"/>
    </source>
</evidence>
<evidence type="ECO:0000256" key="2">
    <source>
        <dbReference type="SAM" id="SignalP"/>
    </source>
</evidence>
<protein>
    <recommendedName>
        <fullName evidence="4">Lipoprotein</fullName>
    </recommendedName>
</protein>
<feature type="chain" id="PRO_5031086514" description="Lipoprotein" evidence="2">
    <location>
        <begin position="25"/>
        <end position="190"/>
    </location>
</feature>
<organism evidence="3">
    <name type="scientific">Amphora coffeiformis</name>
    <dbReference type="NCBI Taxonomy" id="265554"/>
    <lineage>
        <taxon>Eukaryota</taxon>
        <taxon>Sar</taxon>
        <taxon>Stramenopiles</taxon>
        <taxon>Ochrophyta</taxon>
        <taxon>Bacillariophyta</taxon>
        <taxon>Bacillariophyceae</taxon>
        <taxon>Bacillariophycidae</taxon>
        <taxon>Thalassiophysales</taxon>
        <taxon>Catenulaceae</taxon>
        <taxon>Amphora</taxon>
    </lineage>
</organism>
<feature type="signal peptide" evidence="2">
    <location>
        <begin position="1"/>
        <end position="24"/>
    </location>
</feature>
<reference evidence="3" key="1">
    <citation type="submission" date="2021-01" db="EMBL/GenBank/DDBJ databases">
        <authorList>
            <person name="Corre E."/>
            <person name="Pelletier E."/>
            <person name="Niang G."/>
            <person name="Scheremetjew M."/>
            <person name="Finn R."/>
            <person name="Kale V."/>
            <person name="Holt S."/>
            <person name="Cochrane G."/>
            <person name="Meng A."/>
            <person name="Brown T."/>
            <person name="Cohen L."/>
        </authorList>
    </citation>
    <scope>NUCLEOTIDE SEQUENCE</scope>
    <source>
        <strain evidence="3">CCMP127</strain>
    </source>
</reference>
<dbReference type="InterPro" id="IPR006311">
    <property type="entry name" value="TAT_signal"/>
</dbReference>
<keyword evidence="2" id="KW-0732">Signal</keyword>
<evidence type="ECO:0000256" key="1">
    <source>
        <dbReference type="SAM" id="MobiDB-lite"/>
    </source>
</evidence>
<gene>
    <name evidence="3" type="ORF">ACOF00016_LOCUS8315</name>
</gene>
<sequence>MIRPRSFSLVLLVVAVAVWERAEALSVERRQALTQLVGGAAAVVATLSVAPPEARATAAKTGSSSPFTGDYDDPNHPGCLRQVKVVGAPLRGDGTRSPIPVMEVVGWDGESGGSCAGSRPTREQLWKLQGKVVKDKEAVIDFSPKGGPDKLVATWDGSGMVFPDGNKWTKVIGGTNDRRPEDMSTLKSKD</sequence>
<name>A0A7S3P3S8_9STRA</name>
<feature type="compositionally biased region" description="Basic and acidic residues" evidence="1">
    <location>
        <begin position="176"/>
        <end position="190"/>
    </location>
</feature>
<dbReference type="AlphaFoldDB" id="A0A7S3P3S8"/>
<accession>A0A7S3P3S8</accession>
<dbReference type="EMBL" id="HBIM01009865">
    <property type="protein sequence ID" value="CAE0410896.1"/>
    <property type="molecule type" value="Transcribed_RNA"/>
</dbReference>
<dbReference type="PROSITE" id="PS51318">
    <property type="entry name" value="TAT"/>
    <property type="match status" value="1"/>
</dbReference>
<proteinExistence type="predicted"/>
<evidence type="ECO:0000313" key="3">
    <source>
        <dbReference type="EMBL" id="CAE0410896.1"/>
    </source>
</evidence>
<feature type="region of interest" description="Disordered" evidence="1">
    <location>
        <begin position="171"/>
        <end position="190"/>
    </location>
</feature>